<name>A0A386KF83_9CAUD</name>
<gene>
    <name evidence="2" type="primary">46</name>
    <name evidence="2" type="ORF">SEA_GRIZZLY_46</name>
</gene>
<reference evidence="3" key="1">
    <citation type="submission" date="2018-08" db="EMBL/GenBank/DDBJ databases">
        <authorList>
            <person name="Pope W.H."/>
            <person name="Garlena R.A."/>
            <person name="Russell D.A."/>
            <person name="Jacobs-Sera D."/>
            <person name="Hatfull G.F."/>
        </authorList>
    </citation>
    <scope>NUCLEOTIDE SEQUENCE [LARGE SCALE GENOMIC DNA]</scope>
</reference>
<organism evidence="2 3">
    <name type="scientific">Mycobacterium phage Grizzly</name>
    <dbReference type="NCBI Taxonomy" id="2315539"/>
    <lineage>
        <taxon>Viruses</taxon>
        <taxon>Duplodnaviria</taxon>
        <taxon>Heunggongvirae</taxon>
        <taxon>Uroviricota</taxon>
        <taxon>Caudoviricetes</taxon>
        <taxon>Gclasvirinae</taxon>
        <taxon>Liefievirus</taxon>
        <taxon>Liefievirus grizzly</taxon>
    </lineage>
</organism>
<feature type="region of interest" description="Disordered" evidence="1">
    <location>
        <begin position="91"/>
        <end position="123"/>
    </location>
</feature>
<dbReference type="EMBL" id="MH779505">
    <property type="protein sequence ID" value="AYD84010.1"/>
    <property type="molecule type" value="Genomic_DNA"/>
</dbReference>
<proteinExistence type="predicted"/>
<dbReference type="GeneID" id="63925944"/>
<sequence>MGLPWVRLDTQFPSNPKILALVEEKKFRAAFVWTASLAYAGAHGTDGFLPTAVLPFLHATKSDAKTLVDVGLWLECIGGWEINSWAEFQPSNAETQERKKRAKEAAQKAAHARWHGTNGSDRG</sequence>
<keyword evidence="3" id="KW-1185">Reference proteome</keyword>
<dbReference type="Proteomes" id="UP000268191">
    <property type="component" value="Segment"/>
</dbReference>
<dbReference type="KEGG" id="vg:63925944"/>
<evidence type="ECO:0000313" key="3">
    <source>
        <dbReference type="Proteomes" id="UP000268191"/>
    </source>
</evidence>
<dbReference type="RefSeq" id="YP_010051456.1">
    <property type="nucleotide sequence ID" value="NC_054442.1"/>
</dbReference>
<evidence type="ECO:0000256" key="1">
    <source>
        <dbReference type="SAM" id="MobiDB-lite"/>
    </source>
</evidence>
<accession>A0A386KF83</accession>
<protein>
    <submittedName>
        <fullName evidence="2">Uncharacterized protein</fullName>
    </submittedName>
</protein>
<evidence type="ECO:0000313" key="2">
    <source>
        <dbReference type="EMBL" id="AYD84010.1"/>
    </source>
</evidence>